<dbReference type="SMART" id="SM00450">
    <property type="entry name" value="RHOD"/>
    <property type="match status" value="2"/>
</dbReference>
<dbReference type="PANTHER" id="PTHR11364">
    <property type="entry name" value="THIOSULFATE SULFERTANSFERASE"/>
    <property type="match status" value="1"/>
</dbReference>
<feature type="domain" description="Rhodanese" evidence="3">
    <location>
        <begin position="16"/>
        <end position="136"/>
    </location>
</feature>
<dbReference type="CDD" id="cd01449">
    <property type="entry name" value="TST_Repeat_2"/>
    <property type="match status" value="1"/>
</dbReference>
<gene>
    <name evidence="4" type="ORF">METZ01_LOCUS41155</name>
</gene>
<dbReference type="AlphaFoldDB" id="A0A381R9E6"/>
<evidence type="ECO:0000313" key="4">
    <source>
        <dbReference type="EMBL" id="SUZ88301.1"/>
    </source>
</evidence>
<evidence type="ECO:0000259" key="3">
    <source>
        <dbReference type="PROSITE" id="PS50206"/>
    </source>
</evidence>
<dbReference type="CDD" id="cd01448">
    <property type="entry name" value="TST_Repeat_1"/>
    <property type="match status" value="1"/>
</dbReference>
<dbReference type="GO" id="GO:0004792">
    <property type="term" value="F:thiosulfate-cyanide sulfurtransferase activity"/>
    <property type="evidence" value="ECO:0007669"/>
    <property type="project" value="TreeGrafter"/>
</dbReference>
<dbReference type="PROSITE" id="PS50206">
    <property type="entry name" value="RHODANESE_3"/>
    <property type="match status" value="2"/>
</dbReference>
<evidence type="ECO:0000256" key="2">
    <source>
        <dbReference type="ARBA" id="ARBA00022737"/>
    </source>
</evidence>
<dbReference type="PANTHER" id="PTHR11364:SF27">
    <property type="entry name" value="SULFURTRANSFERASE"/>
    <property type="match status" value="1"/>
</dbReference>
<dbReference type="InterPro" id="IPR001763">
    <property type="entry name" value="Rhodanese-like_dom"/>
</dbReference>
<dbReference type="EMBL" id="UINC01001763">
    <property type="protein sequence ID" value="SUZ88301.1"/>
    <property type="molecule type" value="Genomic_DNA"/>
</dbReference>
<dbReference type="InterPro" id="IPR036873">
    <property type="entry name" value="Rhodanese-like_dom_sf"/>
</dbReference>
<organism evidence="4">
    <name type="scientific">marine metagenome</name>
    <dbReference type="NCBI Taxonomy" id="408172"/>
    <lineage>
        <taxon>unclassified sequences</taxon>
        <taxon>metagenomes</taxon>
        <taxon>ecological metagenomes</taxon>
    </lineage>
</organism>
<keyword evidence="2" id="KW-0677">Repeat</keyword>
<accession>A0A381R9E6</accession>
<evidence type="ECO:0000256" key="1">
    <source>
        <dbReference type="ARBA" id="ARBA00022679"/>
    </source>
</evidence>
<keyword evidence="1" id="KW-0808">Transferase</keyword>
<reference evidence="4" key="1">
    <citation type="submission" date="2018-05" db="EMBL/GenBank/DDBJ databases">
        <authorList>
            <person name="Lanie J.A."/>
            <person name="Ng W.-L."/>
            <person name="Kazmierczak K.M."/>
            <person name="Andrzejewski T.M."/>
            <person name="Davidsen T.M."/>
            <person name="Wayne K.J."/>
            <person name="Tettelin H."/>
            <person name="Glass J.I."/>
            <person name="Rusch D."/>
            <person name="Podicherti R."/>
            <person name="Tsui H.-C.T."/>
            <person name="Winkler M.E."/>
        </authorList>
    </citation>
    <scope>NUCLEOTIDE SEQUENCE</scope>
</reference>
<name>A0A381R9E6_9ZZZZ</name>
<sequence length="279" mass="31371">MYSSLITPKIANEHLDDSNWRFLDCRFVLTEPEKKQAEFALSHLPGATYAHVNRDLAVPHIPGKTGRHPLPEKERLIKLFSTWGIDNSVQVVVYDDTRGAHAVRLWWMLRWLGHDAVAVMDGGWPRWIQEGRQVTAALTVSEPKKFKASPRDNWLVTAEDIVADLDNYEVRILDARNSDRFHGRNETLDPVAGHIPGAVSAPFVENLDEDGNWKSKSVLRLMYEKLLSGSPAEQAVSYCGSGITACHNILAMYHAGLGDSRLYCGSWSDWITDPKRPVA</sequence>
<dbReference type="Gene3D" id="3.40.250.10">
    <property type="entry name" value="Rhodanese-like domain"/>
    <property type="match status" value="2"/>
</dbReference>
<dbReference type="Pfam" id="PF00581">
    <property type="entry name" value="Rhodanese"/>
    <property type="match status" value="2"/>
</dbReference>
<proteinExistence type="predicted"/>
<dbReference type="InterPro" id="IPR045078">
    <property type="entry name" value="TST/MPST-like"/>
</dbReference>
<protein>
    <recommendedName>
        <fullName evidence="3">Rhodanese domain-containing protein</fullName>
    </recommendedName>
</protein>
<feature type="domain" description="Rhodanese" evidence="3">
    <location>
        <begin position="166"/>
        <end position="279"/>
    </location>
</feature>
<dbReference type="SUPFAM" id="SSF52821">
    <property type="entry name" value="Rhodanese/Cell cycle control phosphatase"/>
    <property type="match status" value="2"/>
</dbReference>